<organism evidence="4 5">
    <name type="scientific">Geoalkalibacter subterraneus</name>
    <dbReference type="NCBI Taxonomy" id="483547"/>
    <lineage>
        <taxon>Bacteria</taxon>
        <taxon>Pseudomonadati</taxon>
        <taxon>Thermodesulfobacteriota</taxon>
        <taxon>Desulfuromonadia</taxon>
        <taxon>Desulfuromonadales</taxon>
        <taxon>Geoalkalibacteraceae</taxon>
        <taxon>Geoalkalibacter</taxon>
    </lineage>
</organism>
<dbReference type="EMBL" id="CP010311">
    <property type="protein sequence ID" value="AJF06168.1"/>
    <property type="molecule type" value="Genomic_DNA"/>
</dbReference>
<name>A0A0B5FFS0_9BACT</name>
<evidence type="ECO:0000313" key="5">
    <source>
        <dbReference type="Proteomes" id="UP000035036"/>
    </source>
</evidence>
<keyword evidence="2" id="KW-1133">Transmembrane helix</keyword>
<dbReference type="RefSeq" id="WP_040199698.1">
    <property type="nucleotide sequence ID" value="NZ_CP010311.1"/>
</dbReference>
<feature type="compositionally biased region" description="Basic and acidic residues" evidence="1">
    <location>
        <begin position="195"/>
        <end position="214"/>
    </location>
</feature>
<dbReference type="Proteomes" id="UP000035036">
    <property type="component" value="Chromosome"/>
</dbReference>
<feature type="compositionally biased region" description="Polar residues" evidence="1">
    <location>
        <begin position="105"/>
        <end position="114"/>
    </location>
</feature>
<dbReference type="AlphaFoldDB" id="A0A0B5FFS0"/>
<feature type="region of interest" description="Disordered" evidence="1">
    <location>
        <begin position="79"/>
        <end position="246"/>
    </location>
</feature>
<dbReference type="KEGG" id="gsb:GSUB_05765"/>
<evidence type="ECO:0000259" key="3">
    <source>
        <dbReference type="PROSITE" id="PS51724"/>
    </source>
</evidence>
<dbReference type="Pfam" id="PF05036">
    <property type="entry name" value="SPOR"/>
    <property type="match status" value="2"/>
</dbReference>
<feature type="compositionally biased region" description="Basic and acidic residues" evidence="1">
    <location>
        <begin position="89"/>
        <end position="104"/>
    </location>
</feature>
<dbReference type="GO" id="GO:0042834">
    <property type="term" value="F:peptidoglycan binding"/>
    <property type="evidence" value="ECO:0007669"/>
    <property type="project" value="InterPro"/>
</dbReference>
<feature type="transmembrane region" description="Helical" evidence="2">
    <location>
        <begin position="52"/>
        <end position="71"/>
    </location>
</feature>
<evidence type="ECO:0000256" key="1">
    <source>
        <dbReference type="SAM" id="MobiDB-lite"/>
    </source>
</evidence>
<gene>
    <name evidence="4" type="ORF">GSUB_05765</name>
</gene>
<feature type="compositionally biased region" description="Polar residues" evidence="1">
    <location>
        <begin position="234"/>
        <end position="244"/>
    </location>
</feature>
<keyword evidence="5" id="KW-1185">Reference proteome</keyword>
<dbReference type="OrthoDB" id="5398313at2"/>
<sequence>MTGKDDVKKEIDRQTESAQQDTQQEKDVQAHSGDVPNEPVSPPPQGRSVRPLLLVLVLLLVVLAAVAWFVYFAPQQSLNSSGVSGDSVAQRETRPIPNREKEVSQKPQTQSKTVTAPEDASSPSDQTEPPVNKQDGTEKPAVQKQAIPRPAAKNQPQAIPITDAAEGNAVEEKKDAASSTTKEESGPIASEESDSSVRENVQDEAPKKGSEDAKTAALLHDSDPGPAAEPGQSKPASEQAVSSGKDSEKAVAKGAYMVQVGAYSVAAHLAADQKKLHDLGFETSVLETRRPIRMIRLRVGTFFPNQGETQIARLTELGAKPFFVKDGDLMVVYAGSFRSEERADRLSQRLAEAGVHVEAERTSVDVQLSILRFGPFESFAEARSAAQKADDAGLETLIVKMR</sequence>
<dbReference type="Gene3D" id="3.30.70.1070">
    <property type="entry name" value="Sporulation related repeat"/>
    <property type="match status" value="1"/>
</dbReference>
<accession>A0A0B5FFS0</accession>
<dbReference type="PROSITE" id="PS51724">
    <property type="entry name" value="SPOR"/>
    <property type="match status" value="1"/>
</dbReference>
<feature type="compositionally biased region" description="Basic and acidic residues" evidence="1">
    <location>
        <begin position="170"/>
        <end position="185"/>
    </location>
</feature>
<protein>
    <recommendedName>
        <fullName evidence="3">SPOR domain-containing protein</fullName>
    </recommendedName>
</protein>
<dbReference type="SUPFAM" id="SSF110997">
    <property type="entry name" value="Sporulation related repeat"/>
    <property type="match status" value="2"/>
</dbReference>
<dbReference type="InterPro" id="IPR007730">
    <property type="entry name" value="SPOR-like_dom"/>
</dbReference>
<feature type="compositionally biased region" description="Basic and acidic residues" evidence="1">
    <location>
        <begin position="1"/>
        <end position="15"/>
    </location>
</feature>
<feature type="domain" description="SPOR" evidence="3">
    <location>
        <begin position="324"/>
        <end position="401"/>
    </location>
</feature>
<dbReference type="InterPro" id="IPR036680">
    <property type="entry name" value="SPOR-like_sf"/>
</dbReference>
<evidence type="ECO:0000313" key="4">
    <source>
        <dbReference type="EMBL" id="AJF06168.1"/>
    </source>
</evidence>
<evidence type="ECO:0000256" key="2">
    <source>
        <dbReference type="SAM" id="Phobius"/>
    </source>
</evidence>
<proteinExistence type="predicted"/>
<reference evidence="4 5" key="1">
    <citation type="journal article" date="2015" name="Genome Announc.">
        <title>Genomes of Geoalkalibacter ferrihydriticus Z-0531T and Geoalkalibacter subterraneus Red1T, Two Haloalkaliphilic Metal-Reducing Deltaproteobacteria.</title>
        <authorList>
            <person name="Badalamenti J.P."/>
            <person name="Krajmalnik-Brown R."/>
            <person name="Torres C.I."/>
            <person name="Bond D.R."/>
        </authorList>
    </citation>
    <scope>NUCLEOTIDE SEQUENCE [LARGE SCALE GENOMIC DNA]</scope>
    <source>
        <strain evidence="4 5">Red1</strain>
    </source>
</reference>
<feature type="region of interest" description="Disordered" evidence="1">
    <location>
        <begin position="1"/>
        <end position="45"/>
    </location>
</feature>
<keyword evidence="2" id="KW-0472">Membrane</keyword>
<keyword evidence="2" id="KW-0812">Transmembrane</keyword>
<dbReference type="HOGENOM" id="CLU_684686_0_0_7"/>